<evidence type="ECO:0000256" key="1">
    <source>
        <dbReference type="SAM" id="Phobius"/>
    </source>
</evidence>
<proteinExistence type="predicted"/>
<feature type="transmembrane region" description="Helical" evidence="1">
    <location>
        <begin position="16"/>
        <end position="33"/>
    </location>
</feature>
<keyword evidence="1" id="KW-0472">Membrane</keyword>
<organism evidence="2 3">
    <name type="scientific">Vitis vinifera</name>
    <name type="common">Grape</name>
    <dbReference type="NCBI Taxonomy" id="29760"/>
    <lineage>
        <taxon>Eukaryota</taxon>
        <taxon>Viridiplantae</taxon>
        <taxon>Streptophyta</taxon>
        <taxon>Embryophyta</taxon>
        <taxon>Tracheophyta</taxon>
        <taxon>Spermatophyta</taxon>
        <taxon>Magnoliopsida</taxon>
        <taxon>eudicotyledons</taxon>
        <taxon>Gunneridae</taxon>
        <taxon>Pentapetalae</taxon>
        <taxon>rosids</taxon>
        <taxon>Vitales</taxon>
        <taxon>Vitaceae</taxon>
        <taxon>Viteae</taxon>
        <taxon>Vitis</taxon>
    </lineage>
</organism>
<dbReference type="Proteomes" id="UP000288805">
    <property type="component" value="Unassembled WGS sequence"/>
</dbReference>
<keyword evidence="1" id="KW-1133">Transmembrane helix</keyword>
<name>A0A438E3X7_VITVI</name>
<sequence length="103" mass="11490">MQNSVESISRGRRPPFLFQLLLIFICFAVFIVLSNKKYSYLSSFDLHNLWSVGRTRSPAAFKSPVSSPSTASAQDDVVSVKRNGNSTAAEVKWELCGAVNYRQ</sequence>
<reference evidence="2 3" key="1">
    <citation type="journal article" date="2018" name="PLoS Genet.">
        <title>Population sequencing reveals clonal diversity and ancestral inbreeding in the grapevine cultivar Chardonnay.</title>
        <authorList>
            <person name="Roach M.J."/>
            <person name="Johnson D.L."/>
            <person name="Bohlmann J."/>
            <person name="van Vuuren H.J."/>
            <person name="Jones S.J."/>
            <person name="Pretorius I.S."/>
            <person name="Schmidt S.A."/>
            <person name="Borneman A.R."/>
        </authorList>
    </citation>
    <scope>NUCLEOTIDE SEQUENCE [LARGE SCALE GENOMIC DNA]</scope>
    <source>
        <strain evidence="3">cv. Chardonnay</strain>
        <tissue evidence="2">Leaf</tissue>
    </source>
</reference>
<evidence type="ECO:0000313" key="3">
    <source>
        <dbReference type="Proteomes" id="UP000288805"/>
    </source>
</evidence>
<comment type="caution">
    <text evidence="2">The sequence shown here is derived from an EMBL/GenBank/DDBJ whole genome shotgun (WGS) entry which is preliminary data.</text>
</comment>
<evidence type="ECO:0000313" key="2">
    <source>
        <dbReference type="EMBL" id="RVW42384.1"/>
    </source>
</evidence>
<gene>
    <name evidence="2" type="ORF">CK203_070915</name>
</gene>
<accession>A0A438E3X7</accession>
<protein>
    <submittedName>
        <fullName evidence="2">Uncharacterized protein</fullName>
    </submittedName>
</protein>
<dbReference type="AlphaFoldDB" id="A0A438E3X7"/>
<keyword evidence="1" id="KW-0812">Transmembrane</keyword>
<dbReference type="EMBL" id="QGNW01001405">
    <property type="protein sequence ID" value="RVW42384.1"/>
    <property type="molecule type" value="Genomic_DNA"/>
</dbReference>